<dbReference type="FunFam" id="3.30.70.240:FF:000007">
    <property type="entry name" value="Translation factor GUF1, mitochondrial"/>
    <property type="match status" value="1"/>
</dbReference>
<dbReference type="InterPro" id="IPR004161">
    <property type="entry name" value="EFTu-like_2"/>
</dbReference>
<evidence type="ECO:0000313" key="14">
    <source>
        <dbReference type="EMBL" id="APF35931.1"/>
    </source>
</evidence>
<evidence type="ECO:0000256" key="4">
    <source>
        <dbReference type="ARBA" id="ARBA00022801"/>
    </source>
</evidence>
<dbReference type="Pfam" id="PF00009">
    <property type="entry name" value="GTP_EFTU"/>
    <property type="match status" value="1"/>
</dbReference>
<dbReference type="InterPro" id="IPR000795">
    <property type="entry name" value="T_Tr_GTP-bd_dom"/>
</dbReference>
<evidence type="ECO:0000256" key="5">
    <source>
        <dbReference type="ARBA" id="ARBA00022917"/>
    </source>
</evidence>
<dbReference type="CDD" id="cd03699">
    <property type="entry name" value="EF4_II"/>
    <property type="match status" value="1"/>
</dbReference>
<comment type="similarity">
    <text evidence="10">Belongs to the GTP-binding elongation factor family. LepA subfamily.</text>
</comment>
<dbReference type="GO" id="GO:0043022">
    <property type="term" value="F:ribosome binding"/>
    <property type="evidence" value="ECO:0007669"/>
    <property type="project" value="UniProtKB-UniRule"/>
</dbReference>
<feature type="domain" description="Tr-type G" evidence="13">
    <location>
        <begin position="7"/>
        <end position="189"/>
    </location>
</feature>
<dbReference type="InterPro" id="IPR013842">
    <property type="entry name" value="LepA_CTD"/>
</dbReference>
<dbReference type="PRINTS" id="PR00315">
    <property type="entry name" value="ELONGATNFCT"/>
</dbReference>
<keyword evidence="4 12" id="KW-0378">Hydrolase</keyword>
<dbReference type="Gene3D" id="3.30.70.870">
    <property type="entry name" value="Elongation Factor G (Translational Gtpase), domain 3"/>
    <property type="match status" value="1"/>
</dbReference>
<comment type="similarity">
    <text evidence="1 12">Belongs to the TRAFAC class translation factor GTPase superfamily. Classic translation factor GTPase family. LepA subfamily.</text>
</comment>
<dbReference type="Gene3D" id="3.40.50.300">
    <property type="entry name" value="P-loop containing nucleotide triphosphate hydrolases"/>
    <property type="match status" value="1"/>
</dbReference>
<feature type="binding site" evidence="12">
    <location>
        <begin position="136"/>
        <end position="139"/>
    </location>
    <ligand>
        <name>GTP</name>
        <dbReference type="ChEBI" id="CHEBI:37565"/>
    </ligand>
</feature>
<dbReference type="InterPro" id="IPR035647">
    <property type="entry name" value="EFG_III/V"/>
</dbReference>
<comment type="subcellular location">
    <subcellularLocation>
        <location evidence="12">Cell membrane</location>
        <topology evidence="12">Peripheral membrane protein</topology>
        <orientation evidence="12">Cytoplasmic side</orientation>
    </subcellularLocation>
</comment>
<evidence type="ECO:0000259" key="13">
    <source>
        <dbReference type="PROSITE" id="PS51722"/>
    </source>
</evidence>
<dbReference type="Gene3D" id="2.40.30.10">
    <property type="entry name" value="Translation factors"/>
    <property type="match status" value="1"/>
</dbReference>
<dbReference type="CDD" id="cd01890">
    <property type="entry name" value="LepA"/>
    <property type="match status" value="1"/>
</dbReference>
<dbReference type="Pfam" id="PF06421">
    <property type="entry name" value="LepA_C"/>
    <property type="match status" value="1"/>
</dbReference>
<dbReference type="AlphaFoldDB" id="A0AAC9NXW3"/>
<sequence length="601" mass="66594">MTTKPIETIRNFSIVAHIDHGKSTLADRLIQKTGALSDREMQEQVLDSMDIERERGITIKAQTVRLEYPAKDGKTYVLNLMDTPGHVDFAYEVSRSLAACEGSLLVVDASQGVEAQTLANVYQALDANHEIVPVLNKIDLPAAEPDRVKEQIEEVIGLDASDAVPISAKTGLGIEDVLEAIVTRLPPPRGDAAAPLKAMLVDSWYDAYLGVVVLVRIIDGTLKKGTTIRMMRTGATYPVDRVGVFRPKMTNVDSLGPGEVGFLTASIKEVADTAVGDTITDDKKPCAEPLPGFKPVQPVVFCGLFPVDAADFEDLRAAMGKLRLNDASFSYEMETSAALGFGFRCGFLGLLHLEIIQERLEREFNLDLISTAPSVVYRLKMSDGSERELHNPADMPEVMKVAEIAEPWIRATIMTPDDYLGAILKLCQDRRGEQVDLNYVGKRAMVVYDLPLNEVVFDFYDRLKSISKGYASFDYQITDYRPGDLVKMSILVNGEPVDALSMLVHRTRAEMRGRAMCEKLKDLIPQHLFQIPIQAAIGAKIIARETIRALRKDVTAKCYGGDVSRKRKLLEKQKEGKKRMRQFGKVEIPQEAFIAALKMDS</sequence>
<comment type="function">
    <text evidence="9 12">Required for accurate and efficient protein synthesis under certain stress conditions. May act as a fidelity factor of the translation reaction, by catalyzing a one-codon backward translocation of tRNAs on improperly translocated ribosomes. Back-translocation proceeds from a post-translocation (POST) complex to a pre-translocation (PRE) complex, thus giving elongation factor G a second chance to translocate the tRNAs correctly. Binds to ribosomes in a GTP-dependent manner.</text>
</comment>
<reference evidence="14 15" key="1">
    <citation type="submission" date="2016-11" db="EMBL/GenBank/DDBJ databases">
        <title>Complete genome sequence of the aerobically denitrifying bacterium Chelatococcus daeguensis TAD1.</title>
        <authorList>
            <person name="Yang Y."/>
            <person name="Huang S."/>
            <person name="Lin E."/>
        </authorList>
    </citation>
    <scope>NUCLEOTIDE SEQUENCE [LARGE SCALE GENOMIC DNA]</scope>
    <source>
        <strain evidence="14 15">TAD1</strain>
    </source>
</reference>
<dbReference type="HAMAP" id="MF_00071">
    <property type="entry name" value="LepA"/>
    <property type="match status" value="1"/>
</dbReference>
<dbReference type="GO" id="GO:0005525">
    <property type="term" value="F:GTP binding"/>
    <property type="evidence" value="ECO:0007669"/>
    <property type="project" value="UniProtKB-UniRule"/>
</dbReference>
<dbReference type="Pfam" id="PF00679">
    <property type="entry name" value="EFG_C"/>
    <property type="match status" value="1"/>
</dbReference>
<dbReference type="InterPro" id="IPR027417">
    <property type="entry name" value="P-loop_NTPase"/>
</dbReference>
<evidence type="ECO:0000256" key="12">
    <source>
        <dbReference type="HAMAP-Rule" id="MF_00071"/>
    </source>
</evidence>
<keyword evidence="7 12" id="KW-0472">Membrane</keyword>
<dbReference type="SUPFAM" id="SSF52540">
    <property type="entry name" value="P-loop containing nucleoside triphosphate hydrolases"/>
    <property type="match status" value="1"/>
</dbReference>
<comment type="catalytic activity">
    <reaction evidence="8 12">
        <text>GTP + H2O = GDP + phosphate + H(+)</text>
        <dbReference type="Rhea" id="RHEA:19669"/>
        <dbReference type="ChEBI" id="CHEBI:15377"/>
        <dbReference type="ChEBI" id="CHEBI:15378"/>
        <dbReference type="ChEBI" id="CHEBI:37565"/>
        <dbReference type="ChEBI" id="CHEBI:43474"/>
        <dbReference type="ChEBI" id="CHEBI:58189"/>
        <dbReference type="EC" id="3.6.5.n1"/>
    </reaction>
</comment>
<evidence type="ECO:0000313" key="15">
    <source>
        <dbReference type="Proteomes" id="UP000182703"/>
    </source>
</evidence>
<dbReference type="GO" id="GO:0003924">
    <property type="term" value="F:GTPase activity"/>
    <property type="evidence" value="ECO:0007669"/>
    <property type="project" value="UniProtKB-UniRule"/>
</dbReference>
<dbReference type="FunFam" id="3.30.70.2570:FF:000001">
    <property type="entry name" value="Translation factor GUF1, mitochondrial"/>
    <property type="match status" value="1"/>
</dbReference>
<dbReference type="PANTHER" id="PTHR43512:SF4">
    <property type="entry name" value="TRANSLATION FACTOR GUF1 HOMOLOG, CHLOROPLASTIC"/>
    <property type="match status" value="1"/>
</dbReference>
<keyword evidence="6 12" id="KW-0342">GTP-binding</keyword>
<evidence type="ECO:0000256" key="11">
    <source>
        <dbReference type="ARBA" id="ARBA00066744"/>
    </source>
</evidence>
<evidence type="ECO:0000256" key="6">
    <source>
        <dbReference type="ARBA" id="ARBA00023134"/>
    </source>
</evidence>
<evidence type="ECO:0000256" key="9">
    <source>
        <dbReference type="ARBA" id="ARBA00057626"/>
    </source>
</evidence>
<dbReference type="InterPro" id="IPR000640">
    <property type="entry name" value="EFG_V-like"/>
</dbReference>
<dbReference type="FunFam" id="3.30.70.870:FF:000004">
    <property type="entry name" value="Translation factor GUF1, mitochondrial"/>
    <property type="match status" value="1"/>
</dbReference>
<dbReference type="CDD" id="cd03709">
    <property type="entry name" value="lepA_C"/>
    <property type="match status" value="1"/>
</dbReference>
<evidence type="ECO:0000256" key="3">
    <source>
        <dbReference type="ARBA" id="ARBA00022741"/>
    </source>
</evidence>
<dbReference type="Gene3D" id="3.30.70.240">
    <property type="match status" value="1"/>
</dbReference>
<dbReference type="EMBL" id="CP018095">
    <property type="protein sequence ID" value="APF35931.1"/>
    <property type="molecule type" value="Genomic_DNA"/>
</dbReference>
<dbReference type="PROSITE" id="PS00301">
    <property type="entry name" value="G_TR_1"/>
    <property type="match status" value="1"/>
</dbReference>
<protein>
    <recommendedName>
        <fullName evidence="11 12">Elongation factor 4</fullName>
        <shortName evidence="12">EF-4</shortName>
        <ecNumber evidence="11 12">3.6.5.n1</ecNumber>
    </recommendedName>
    <alternativeName>
        <fullName evidence="12">Ribosomal back-translocase LepA</fullName>
    </alternativeName>
</protein>
<dbReference type="NCBIfam" id="TIGR00231">
    <property type="entry name" value="small_GTP"/>
    <property type="match status" value="1"/>
</dbReference>
<dbReference type="InterPro" id="IPR031157">
    <property type="entry name" value="G_TR_CS"/>
</dbReference>
<dbReference type="PANTHER" id="PTHR43512">
    <property type="entry name" value="TRANSLATION FACTOR GUF1-RELATED"/>
    <property type="match status" value="1"/>
</dbReference>
<proteinExistence type="inferred from homology"/>
<keyword evidence="2 12" id="KW-1003">Cell membrane</keyword>
<keyword evidence="3 12" id="KW-0547">Nucleotide-binding</keyword>
<dbReference type="NCBIfam" id="TIGR01393">
    <property type="entry name" value="lepA"/>
    <property type="match status" value="1"/>
</dbReference>
<dbReference type="Pfam" id="PF03144">
    <property type="entry name" value="GTP_EFTU_D2"/>
    <property type="match status" value="1"/>
</dbReference>
<evidence type="ECO:0000256" key="2">
    <source>
        <dbReference type="ARBA" id="ARBA00022475"/>
    </source>
</evidence>
<dbReference type="SUPFAM" id="SSF54980">
    <property type="entry name" value="EF-G C-terminal domain-like"/>
    <property type="match status" value="2"/>
</dbReference>
<dbReference type="GO" id="GO:0003746">
    <property type="term" value="F:translation elongation factor activity"/>
    <property type="evidence" value="ECO:0007669"/>
    <property type="project" value="UniProtKB-UniRule"/>
</dbReference>
<dbReference type="CDD" id="cd16260">
    <property type="entry name" value="EF4_III"/>
    <property type="match status" value="1"/>
</dbReference>
<dbReference type="EC" id="3.6.5.n1" evidence="11 12"/>
<keyword evidence="5 12" id="KW-0648">Protein biosynthesis</keyword>
<feature type="binding site" evidence="12">
    <location>
        <begin position="19"/>
        <end position="24"/>
    </location>
    <ligand>
        <name>GTP</name>
        <dbReference type="ChEBI" id="CHEBI:37565"/>
    </ligand>
</feature>
<dbReference type="InterPro" id="IPR005225">
    <property type="entry name" value="Small_GTP-bd"/>
</dbReference>
<evidence type="ECO:0000256" key="1">
    <source>
        <dbReference type="ARBA" id="ARBA00005454"/>
    </source>
</evidence>
<gene>
    <name evidence="12" type="primary">lepA</name>
    <name evidence="14" type="ORF">BOQ54_00135</name>
</gene>
<dbReference type="InterPro" id="IPR006297">
    <property type="entry name" value="EF-4"/>
</dbReference>
<dbReference type="GO" id="GO:0005886">
    <property type="term" value="C:plasma membrane"/>
    <property type="evidence" value="ECO:0007669"/>
    <property type="project" value="UniProtKB-SubCell"/>
</dbReference>
<name>A0AAC9NXW3_9HYPH</name>
<evidence type="ECO:0000256" key="10">
    <source>
        <dbReference type="ARBA" id="ARBA00061052"/>
    </source>
</evidence>
<keyword evidence="14" id="KW-0251">Elongation factor</keyword>
<keyword evidence="15" id="KW-1185">Reference proteome</keyword>
<dbReference type="FunFam" id="2.40.30.10:FF:000015">
    <property type="entry name" value="Translation factor GUF1, mitochondrial"/>
    <property type="match status" value="1"/>
</dbReference>
<dbReference type="Gene3D" id="3.30.70.2570">
    <property type="entry name" value="Elongation factor 4, C-terminal domain"/>
    <property type="match status" value="1"/>
</dbReference>
<dbReference type="InterPro" id="IPR038363">
    <property type="entry name" value="LepA_C_sf"/>
</dbReference>
<evidence type="ECO:0000256" key="8">
    <source>
        <dbReference type="ARBA" id="ARBA00050293"/>
    </source>
</evidence>
<dbReference type="GO" id="GO:0097216">
    <property type="term" value="F:guanosine tetraphosphate binding"/>
    <property type="evidence" value="ECO:0007669"/>
    <property type="project" value="UniProtKB-ARBA"/>
</dbReference>
<dbReference type="KEGG" id="cdq:BOQ54_00135"/>
<dbReference type="RefSeq" id="WP_071923010.1">
    <property type="nucleotide sequence ID" value="NZ_CP018095.1"/>
</dbReference>
<organism evidence="14 15">
    <name type="scientific">Chelatococcus daeguensis</name>
    <dbReference type="NCBI Taxonomy" id="444444"/>
    <lineage>
        <taxon>Bacteria</taxon>
        <taxon>Pseudomonadati</taxon>
        <taxon>Pseudomonadota</taxon>
        <taxon>Alphaproteobacteria</taxon>
        <taxon>Hyphomicrobiales</taxon>
        <taxon>Chelatococcaceae</taxon>
        <taxon>Chelatococcus</taxon>
    </lineage>
</organism>
<accession>A0AAC9NXW3</accession>
<dbReference type="PROSITE" id="PS51722">
    <property type="entry name" value="G_TR_2"/>
    <property type="match status" value="1"/>
</dbReference>
<dbReference type="GO" id="GO:0045727">
    <property type="term" value="P:positive regulation of translation"/>
    <property type="evidence" value="ECO:0007669"/>
    <property type="project" value="UniProtKB-UniRule"/>
</dbReference>
<dbReference type="FunFam" id="3.40.50.300:FF:000078">
    <property type="entry name" value="Elongation factor 4"/>
    <property type="match status" value="1"/>
</dbReference>
<evidence type="ECO:0000256" key="7">
    <source>
        <dbReference type="ARBA" id="ARBA00023136"/>
    </source>
</evidence>
<dbReference type="Proteomes" id="UP000182703">
    <property type="component" value="Chromosome"/>
</dbReference>
<dbReference type="InterPro" id="IPR035654">
    <property type="entry name" value="LepA_IV"/>
</dbReference>